<dbReference type="KEGG" id="dpp:DICPUDRAFT_16127"/>
<dbReference type="Proteomes" id="UP000001064">
    <property type="component" value="Unassembled WGS sequence"/>
</dbReference>
<dbReference type="InterPro" id="IPR000421">
    <property type="entry name" value="FA58C"/>
</dbReference>
<proteinExistence type="predicted"/>
<feature type="non-terminal residue" evidence="3">
    <location>
        <position position="1"/>
    </location>
</feature>
<dbReference type="EMBL" id="GL871060">
    <property type="protein sequence ID" value="EGC35433.1"/>
    <property type="molecule type" value="Genomic_DNA"/>
</dbReference>
<sequence length="602" mass="68800">NIIMTEIFNGGFKSLINFKKYTDVKLICNSIEYPTHRIILANSSEFFSRLLLSNFKESQQNIIELRQPDPFNVFPAVLDFMYDGIIYLSPENVIPLLAMSDHYLIRDLQNLCTQFLDQNLHRENVLTILKYSIEFHFETITERCITIIAKNFTFVCEQLINKNKPCNNNNNNNKNNNNNNNLSDNNSNNNLIYCDFSFLPPSIFYKILDHSYLVVKSEYTLYRIVLNFIENFFDDQDKDEITLDTEITDNLKVSDLMSQIRYIWMTYDQLALVTKNPLIPKEILFETLLERLKKFESKPSLTIQKSSIINNNNNNNNNTNNNNNNNINVSNSANKTLSVSPTKSTNKSSSSSITISAPLSSSPSSSSTASSFIQPNKNGLPASASSSSASSSSASSSSSLSQQQQQSQPDKSILRRYQPRPPQSILFEYQYDFDYKGIIFWISTDGNKEKWSNPHLTSKIKITSSSVDKGNLHDIVEITPNAFWTKDVPASWVMIDVGPNRSVVPHYYTIRHGLSFKSDSLRTWDFQGSTNGEQWTVLKRHTNDLSLNFKYATHSWPITGCETAYRYFRILQTGKNSNNRNFLVIGGIEIYGELLQLDSNNN</sequence>
<protein>
    <recommendedName>
        <fullName evidence="2">BTB domain-containing protein</fullName>
    </recommendedName>
</protein>
<dbReference type="eggNOG" id="KOG4350">
    <property type="taxonomic scope" value="Eukaryota"/>
</dbReference>
<dbReference type="PANTHER" id="PTHR47457:SF1">
    <property type="entry name" value="BTB DOMAIN-CONTAINING PROTEIN-RELATED"/>
    <property type="match status" value="1"/>
</dbReference>
<dbReference type="GO" id="GO:0031153">
    <property type="term" value="P:slug development involved in sorocarp development"/>
    <property type="evidence" value="ECO:0007669"/>
    <property type="project" value="EnsemblProtists"/>
</dbReference>
<dbReference type="FunFam" id="2.60.120.260:FF:000230">
    <property type="entry name" value="E3 ubiquitin-protein ligase HECTD1 isoform X1"/>
    <property type="match status" value="1"/>
</dbReference>
<dbReference type="eggNOG" id="KOG4276">
    <property type="taxonomic scope" value="Eukaryota"/>
</dbReference>
<keyword evidence="4" id="KW-1185">Reference proteome</keyword>
<feature type="non-terminal residue" evidence="3">
    <location>
        <position position="602"/>
    </location>
</feature>
<dbReference type="SUPFAM" id="SSF54695">
    <property type="entry name" value="POZ domain"/>
    <property type="match status" value="1"/>
</dbReference>
<dbReference type="GeneID" id="10501478"/>
<dbReference type="InParanoid" id="F0ZKW6"/>
<evidence type="ECO:0000313" key="3">
    <source>
        <dbReference type="EMBL" id="EGC35433.1"/>
    </source>
</evidence>
<accession>F0ZKW6</accession>
<dbReference type="OMA" id="RTWDFQG"/>
<dbReference type="Pfam" id="PF00651">
    <property type="entry name" value="BTB"/>
    <property type="match status" value="1"/>
</dbReference>
<dbReference type="InterPro" id="IPR000210">
    <property type="entry name" value="BTB/POZ_dom"/>
</dbReference>
<evidence type="ECO:0000313" key="4">
    <source>
        <dbReference type="Proteomes" id="UP000001064"/>
    </source>
</evidence>
<feature type="compositionally biased region" description="Low complexity" evidence="1">
    <location>
        <begin position="306"/>
        <end position="371"/>
    </location>
</feature>
<gene>
    <name evidence="3" type="ORF">DICPUDRAFT_16127</name>
</gene>
<dbReference type="OrthoDB" id="10266865at2759"/>
<dbReference type="PANTHER" id="PTHR47457">
    <property type="entry name" value="OS05G0345500 PROTEIN"/>
    <property type="match status" value="1"/>
</dbReference>
<dbReference type="SMART" id="SM00225">
    <property type="entry name" value="BTB"/>
    <property type="match status" value="1"/>
</dbReference>
<evidence type="ECO:0000256" key="1">
    <source>
        <dbReference type="SAM" id="MobiDB-lite"/>
    </source>
</evidence>
<dbReference type="AlphaFoldDB" id="F0ZKW6"/>
<dbReference type="RefSeq" id="XP_003288046.1">
    <property type="nucleotide sequence ID" value="XM_003287998.1"/>
</dbReference>
<dbReference type="PROSITE" id="PS50097">
    <property type="entry name" value="BTB"/>
    <property type="match status" value="1"/>
</dbReference>
<dbReference type="SMART" id="SM00231">
    <property type="entry name" value="FA58C"/>
    <property type="match status" value="1"/>
</dbReference>
<feature type="compositionally biased region" description="Low complexity" evidence="1">
    <location>
        <begin position="382"/>
        <end position="408"/>
    </location>
</feature>
<dbReference type="Gene3D" id="2.60.120.260">
    <property type="entry name" value="Galactose-binding domain-like"/>
    <property type="match status" value="1"/>
</dbReference>
<dbReference type="VEuPathDB" id="AmoebaDB:DICPUDRAFT_16127"/>
<organism evidence="3 4">
    <name type="scientific">Dictyostelium purpureum</name>
    <name type="common">Slime mold</name>
    <dbReference type="NCBI Taxonomy" id="5786"/>
    <lineage>
        <taxon>Eukaryota</taxon>
        <taxon>Amoebozoa</taxon>
        <taxon>Evosea</taxon>
        <taxon>Eumycetozoa</taxon>
        <taxon>Dictyostelia</taxon>
        <taxon>Dictyosteliales</taxon>
        <taxon>Dictyosteliaceae</taxon>
        <taxon>Dictyostelium</taxon>
    </lineage>
</organism>
<feature type="region of interest" description="Disordered" evidence="1">
    <location>
        <begin position="306"/>
        <end position="417"/>
    </location>
</feature>
<dbReference type="GO" id="GO:0043327">
    <property type="term" value="P:chemotaxis to cAMP"/>
    <property type="evidence" value="ECO:0007669"/>
    <property type="project" value="EnsemblProtists"/>
</dbReference>
<dbReference type="InterPro" id="IPR011333">
    <property type="entry name" value="SKP1/BTB/POZ_sf"/>
</dbReference>
<evidence type="ECO:0000259" key="2">
    <source>
        <dbReference type="PROSITE" id="PS50097"/>
    </source>
</evidence>
<dbReference type="InterPro" id="IPR008979">
    <property type="entry name" value="Galactose-bd-like_sf"/>
</dbReference>
<dbReference type="Gene3D" id="1.25.40.420">
    <property type="match status" value="1"/>
</dbReference>
<dbReference type="STRING" id="5786.F0ZKW6"/>
<feature type="domain" description="BTB" evidence="2">
    <location>
        <begin position="22"/>
        <end position="90"/>
    </location>
</feature>
<dbReference type="SUPFAM" id="SSF49785">
    <property type="entry name" value="Galactose-binding domain-like"/>
    <property type="match status" value="1"/>
</dbReference>
<reference evidence="4" key="1">
    <citation type="journal article" date="2011" name="Genome Biol.">
        <title>Comparative genomics of the social amoebae Dictyostelium discoideum and Dictyostelium purpureum.</title>
        <authorList>
            <consortium name="US DOE Joint Genome Institute (JGI-PGF)"/>
            <person name="Sucgang R."/>
            <person name="Kuo A."/>
            <person name="Tian X."/>
            <person name="Salerno W."/>
            <person name="Parikh A."/>
            <person name="Feasley C.L."/>
            <person name="Dalin E."/>
            <person name="Tu H."/>
            <person name="Huang E."/>
            <person name="Barry K."/>
            <person name="Lindquist E."/>
            <person name="Shapiro H."/>
            <person name="Bruce D."/>
            <person name="Schmutz J."/>
            <person name="Salamov A."/>
            <person name="Fey P."/>
            <person name="Gaudet P."/>
            <person name="Anjard C."/>
            <person name="Babu M.M."/>
            <person name="Basu S."/>
            <person name="Bushmanova Y."/>
            <person name="van der Wel H."/>
            <person name="Katoh-Kurasawa M."/>
            <person name="Dinh C."/>
            <person name="Coutinho P.M."/>
            <person name="Saito T."/>
            <person name="Elias M."/>
            <person name="Schaap P."/>
            <person name="Kay R.R."/>
            <person name="Henrissat B."/>
            <person name="Eichinger L."/>
            <person name="Rivero F."/>
            <person name="Putnam N.H."/>
            <person name="West C.M."/>
            <person name="Loomis W.F."/>
            <person name="Chisholm R.L."/>
            <person name="Shaulsky G."/>
            <person name="Strassmann J.E."/>
            <person name="Queller D.C."/>
            <person name="Kuspa A."/>
            <person name="Grigoriev I.V."/>
        </authorList>
    </citation>
    <scope>NUCLEOTIDE SEQUENCE [LARGE SCALE GENOMIC DNA]</scope>
    <source>
        <strain evidence="4">QSDP1</strain>
    </source>
</reference>
<dbReference type="Gene3D" id="3.30.710.10">
    <property type="entry name" value="Potassium Channel Kv1.1, Chain A"/>
    <property type="match status" value="1"/>
</dbReference>
<name>F0ZKW6_DICPU</name>